<dbReference type="AlphaFoldDB" id="A0A0C2IP88"/>
<proteinExistence type="predicted"/>
<keyword evidence="2" id="KW-1185">Reference proteome</keyword>
<evidence type="ECO:0000313" key="1">
    <source>
        <dbReference type="EMBL" id="KII67299.1"/>
    </source>
</evidence>
<dbReference type="Proteomes" id="UP000031668">
    <property type="component" value="Unassembled WGS sequence"/>
</dbReference>
<protein>
    <submittedName>
        <fullName evidence="1">Uncharacterized protein</fullName>
    </submittedName>
</protein>
<accession>A0A0C2IP88</accession>
<dbReference type="EMBL" id="JWZT01003251">
    <property type="protein sequence ID" value="KII67299.1"/>
    <property type="molecule type" value="Genomic_DNA"/>
</dbReference>
<organism evidence="1 2">
    <name type="scientific">Thelohanellus kitauei</name>
    <name type="common">Myxosporean</name>
    <dbReference type="NCBI Taxonomy" id="669202"/>
    <lineage>
        <taxon>Eukaryota</taxon>
        <taxon>Metazoa</taxon>
        <taxon>Cnidaria</taxon>
        <taxon>Myxozoa</taxon>
        <taxon>Myxosporea</taxon>
        <taxon>Bivalvulida</taxon>
        <taxon>Platysporina</taxon>
        <taxon>Myxobolidae</taxon>
        <taxon>Thelohanellus</taxon>
    </lineage>
</organism>
<name>A0A0C2IP88_THEKT</name>
<reference evidence="1 2" key="1">
    <citation type="journal article" date="2014" name="Genome Biol. Evol.">
        <title>The genome of the myxosporean Thelohanellus kitauei shows adaptations to nutrient acquisition within its fish host.</title>
        <authorList>
            <person name="Yang Y."/>
            <person name="Xiong J."/>
            <person name="Zhou Z."/>
            <person name="Huo F."/>
            <person name="Miao W."/>
            <person name="Ran C."/>
            <person name="Liu Y."/>
            <person name="Zhang J."/>
            <person name="Feng J."/>
            <person name="Wang M."/>
            <person name="Wang M."/>
            <person name="Wang L."/>
            <person name="Yao B."/>
        </authorList>
    </citation>
    <scope>NUCLEOTIDE SEQUENCE [LARGE SCALE GENOMIC DNA]</scope>
    <source>
        <strain evidence="1">Wuqing</strain>
    </source>
</reference>
<evidence type="ECO:0000313" key="2">
    <source>
        <dbReference type="Proteomes" id="UP000031668"/>
    </source>
</evidence>
<gene>
    <name evidence="1" type="ORF">RF11_07722</name>
</gene>
<comment type="caution">
    <text evidence="1">The sequence shown here is derived from an EMBL/GenBank/DDBJ whole genome shotgun (WGS) entry which is preliminary data.</text>
</comment>
<sequence>MIINEDFIKICFSRCELRLRHIYENQAPEIFENNSYQRCKEVLTKTIRSFNESNYLDKNRASLFMRWCDIISSDCSNSPDYPDDIDSLSDAMRVASISEQPNTRCGIHIQAILRFFTLIYEMKFIFMGTNSKIDDQVL</sequence>